<dbReference type="AlphaFoldDB" id="A0A069D6X0"/>
<sequence length="50" mass="5967">MLEEWTSQAKQDIAKLIAITFGMHIAKKFKDLFNKNAYTHKHPKYRTFIL</sequence>
<comment type="caution">
    <text evidence="1">The sequence shown here is derived from an EMBL/GenBank/DDBJ whole genome shotgun (WGS) entry which is preliminary data.</text>
</comment>
<dbReference type="EMBL" id="BAJS01000040">
    <property type="protein sequence ID" value="GAK38167.1"/>
    <property type="molecule type" value="Genomic_DNA"/>
</dbReference>
<reference evidence="1 2" key="1">
    <citation type="journal article" date="2015" name="Microbes Environ.">
        <title>Distribution and evolution of nitrogen fixation genes in the phylum bacteroidetes.</title>
        <authorList>
            <person name="Inoue J."/>
            <person name="Oshima K."/>
            <person name="Suda W."/>
            <person name="Sakamoto M."/>
            <person name="Iino T."/>
            <person name="Noda S."/>
            <person name="Hongoh Y."/>
            <person name="Hattori M."/>
            <person name="Ohkuma M."/>
        </authorList>
    </citation>
    <scope>NUCLEOTIDE SEQUENCE [LARGE SCALE GENOMIC DNA]</scope>
    <source>
        <strain evidence="1 2">JCM 15093</strain>
    </source>
</reference>
<evidence type="ECO:0000313" key="1">
    <source>
        <dbReference type="EMBL" id="GAK38167.1"/>
    </source>
</evidence>
<dbReference type="Proteomes" id="UP000027601">
    <property type="component" value="Unassembled WGS sequence"/>
</dbReference>
<organism evidence="1 2">
    <name type="scientific">Bacteroides graminisolvens DSM 19988 = JCM 15093</name>
    <dbReference type="NCBI Taxonomy" id="1121097"/>
    <lineage>
        <taxon>Bacteria</taxon>
        <taxon>Pseudomonadati</taxon>
        <taxon>Bacteroidota</taxon>
        <taxon>Bacteroidia</taxon>
        <taxon>Bacteroidales</taxon>
        <taxon>Bacteroidaceae</taxon>
        <taxon>Bacteroides</taxon>
    </lineage>
</organism>
<evidence type="ECO:0000313" key="2">
    <source>
        <dbReference type="Proteomes" id="UP000027601"/>
    </source>
</evidence>
<name>A0A069D6X0_9BACE</name>
<keyword evidence="2" id="KW-1185">Reference proteome</keyword>
<protein>
    <submittedName>
        <fullName evidence="1">Uncharacterized protein</fullName>
    </submittedName>
</protein>
<proteinExistence type="predicted"/>
<accession>A0A069D6X0</accession>
<gene>
    <name evidence="1" type="ORF">JCM15093_3483</name>
</gene>